<accession>A0A810N6P6</accession>
<reference evidence="2" key="1">
    <citation type="submission" date="2020-08" db="EMBL/GenBank/DDBJ databases">
        <title>Whole genome shotgun sequence of Polymorphospora rubra NBRC 101157.</title>
        <authorList>
            <person name="Komaki H."/>
            <person name="Tamura T."/>
        </authorList>
    </citation>
    <scope>NUCLEOTIDE SEQUENCE</scope>
    <source>
        <strain evidence="2">NBRC 101157</strain>
    </source>
</reference>
<evidence type="ECO:0000313" key="2">
    <source>
        <dbReference type="EMBL" id="BCJ68154.1"/>
    </source>
</evidence>
<keyword evidence="1" id="KW-0812">Transmembrane</keyword>
<keyword evidence="1" id="KW-1133">Transmembrane helix</keyword>
<feature type="transmembrane region" description="Helical" evidence="1">
    <location>
        <begin position="93"/>
        <end position="116"/>
    </location>
</feature>
<organism evidence="2 3">
    <name type="scientific">Polymorphospora rubra</name>
    <dbReference type="NCBI Taxonomy" id="338584"/>
    <lineage>
        <taxon>Bacteria</taxon>
        <taxon>Bacillati</taxon>
        <taxon>Actinomycetota</taxon>
        <taxon>Actinomycetes</taxon>
        <taxon>Micromonosporales</taxon>
        <taxon>Micromonosporaceae</taxon>
        <taxon>Polymorphospora</taxon>
    </lineage>
</organism>
<dbReference type="InterPro" id="IPR025238">
    <property type="entry name" value="DUF4184"/>
</dbReference>
<evidence type="ECO:0000256" key="1">
    <source>
        <dbReference type="SAM" id="Phobius"/>
    </source>
</evidence>
<gene>
    <name evidence="2" type="ORF">Prubr_51750</name>
</gene>
<dbReference type="EMBL" id="AP023359">
    <property type="protein sequence ID" value="BCJ68154.1"/>
    <property type="molecule type" value="Genomic_DNA"/>
</dbReference>
<dbReference type="Pfam" id="PF13803">
    <property type="entry name" value="DUF4184"/>
    <property type="match status" value="1"/>
</dbReference>
<dbReference type="AlphaFoldDB" id="A0A810N6P6"/>
<dbReference type="KEGG" id="pry:Prubr_51750"/>
<dbReference type="Proteomes" id="UP000680866">
    <property type="component" value="Chromosome"/>
</dbReference>
<keyword evidence="3" id="KW-1185">Reference proteome</keyword>
<proteinExistence type="predicted"/>
<feature type="transmembrane region" description="Helical" evidence="1">
    <location>
        <begin position="61"/>
        <end position="81"/>
    </location>
</feature>
<name>A0A810N6P6_9ACTN</name>
<evidence type="ECO:0000313" key="3">
    <source>
        <dbReference type="Proteomes" id="UP000680866"/>
    </source>
</evidence>
<feature type="transmembrane region" description="Helical" evidence="1">
    <location>
        <begin position="21"/>
        <end position="40"/>
    </location>
</feature>
<sequence length="125" mass="13226">MGATHIGWLADPHLGMAGYRWAQYASTVVGGVAVAIWLFHWWRTAPPRNAAEQRPPAGRRLVATAWTAIGLATVAGAALALTEEVSLRRTVFLAVTNAGGAGLTTVIVLAAGYAVLTRRDRPAPR</sequence>
<protein>
    <submittedName>
        <fullName evidence="2">Uncharacterized protein</fullName>
    </submittedName>
</protein>
<keyword evidence="1" id="KW-0472">Membrane</keyword>